<dbReference type="AlphaFoldDB" id="A0A5A8D650"/>
<dbReference type="Proteomes" id="UP000324907">
    <property type="component" value="Unassembled WGS sequence"/>
</dbReference>
<proteinExistence type="predicted"/>
<feature type="transmembrane region" description="Helical" evidence="1">
    <location>
        <begin position="130"/>
        <end position="147"/>
    </location>
</feature>
<feature type="transmembrane region" description="Helical" evidence="1">
    <location>
        <begin position="33"/>
        <end position="52"/>
    </location>
</feature>
<feature type="transmembrane region" description="Helical" evidence="1">
    <location>
        <begin position="98"/>
        <end position="118"/>
    </location>
</feature>
<dbReference type="EMBL" id="VLTL01000103">
    <property type="protein sequence ID" value="KAA0160923.1"/>
    <property type="molecule type" value="Genomic_DNA"/>
</dbReference>
<gene>
    <name evidence="2" type="ORF">FNF28_05270</name>
</gene>
<reference evidence="2 3" key="1">
    <citation type="submission" date="2019-07" db="EMBL/GenBank/DDBJ databases">
        <title>Genomes of Cafeteria roenbergensis.</title>
        <authorList>
            <person name="Fischer M.G."/>
            <person name="Hackl T."/>
            <person name="Roman M."/>
        </authorList>
    </citation>
    <scope>NUCLEOTIDE SEQUENCE [LARGE SCALE GENOMIC DNA]</scope>
    <source>
        <strain evidence="2 3">RCC970-E3</strain>
    </source>
</reference>
<sequence length="169" mass="17484">MANGGGEAWPQVVITTNTPTSHKALRLWRARDICFVALVVALAVMSAALPTANPDSYFVQAAGLPVELANWLDSAPAEAGGGTHWAVRRAWALGNMDAFAAAAASCTQLFTIMIAGAAMPSMGESVRGRFFVFSGGALATFLLFRQISGGGTTALVSQLTTDGACSRCS</sequence>
<evidence type="ECO:0000313" key="3">
    <source>
        <dbReference type="Proteomes" id="UP000324907"/>
    </source>
</evidence>
<keyword evidence="1" id="KW-1133">Transmembrane helix</keyword>
<evidence type="ECO:0000256" key="1">
    <source>
        <dbReference type="SAM" id="Phobius"/>
    </source>
</evidence>
<evidence type="ECO:0000313" key="2">
    <source>
        <dbReference type="EMBL" id="KAA0160923.1"/>
    </source>
</evidence>
<keyword evidence="1" id="KW-0812">Transmembrane</keyword>
<name>A0A5A8D650_CAFRO</name>
<comment type="caution">
    <text evidence="2">The sequence shown here is derived from an EMBL/GenBank/DDBJ whole genome shotgun (WGS) entry which is preliminary data.</text>
</comment>
<organism evidence="2 3">
    <name type="scientific">Cafeteria roenbergensis</name>
    <name type="common">Marine flagellate</name>
    <dbReference type="NCBI Taxonomy" id="33653"/>
    <lineage>
        <taxon>Eukaryota</taxon>
        <taxon>Sar</taxon>
        <taxon>Stramenopiles</taxon>
        <taxon>Bigyra</taxon>
        <taxon>Opalozoa</taxon>
        <taxon>Bicosoecida</taxon>
        <taxon>Cafeteriaceae</taxon>
        <taxon>Cafeteria</taxon>
    </lineage>
</organism>
<accession>A0A5A8D650</accession>
<keyword evidence="1" id="KW-0472">Membrane</keyword>
<protein>
    <submittedName>
        <fullName evidence="2">Uncharacterized protein</fullName>
    </submittedName>
</protein>